<dbReference type="Pfam" id="PF00196">
    <property type="entry name" value="GerE"/>
    <property type="match status" value="1"/>
</dbReference>
<evidence type="ECO:0000259" key="4">
    <source>
        <dbReference type="PROSITE" id="PS50043"/>
    </source>
</evidence>
<evidence type="ECO:0000313" key="5">
    <source>
        <dbReference type="EMBL" id="MET3732895.1"/>
    </source>
</evidence>
<comment type="caution">
    <text evidence="5">The sequence shown here is derived from an EMBL/GenBank/DDBJ whole genome shotgun (WGS) entry which is preliminary data.</text>
</comment>
<dbReference type="SMART" id="SM00421">
    <property type="entry name" value="HTH_LUXR"/>
    <property type="match status" value="1"/>
</dbReference>
<dbReference type="CDD" id="cd06170">
    <property type="entry name" value="LuxR_C_like"/>
    <property type="match status" value="1"/>
</dbReference>
<keyword evidence="2 5" id="KW-0238">DNA-binding</keyword>
<dbReference type="GO" id="GO:0003677">
    <property type="term" value="F:DNA binding"/>
    <property type="evidence" value="ECO:0007669"/>
    <property type="project" value="UniProtKB-KW"/>
</dbReference>
<evidence type="ECO:0000313" key="6">
    <source>
        <dbReference type="Proteomes" id="UP001549146"/>
    </source>
</evidence>
<dbReference type="Gene3D" id="1.10.10.10">
    <property type="entry name" value="Winged helix-like DNA-binding domain superfamily/Winged helix DNA-binding domain"/>
    <property type="match status" value="1"/>
</dbReference>
<dbReference type="InterPro" id="IPR036388">
    <property type="entry name" value="WH-like_DNA-bd_sf"/>
</dbReference>
<gene>
    <name evidence="5" type="ORF">ABID46_002486</name>
</gene>
<dbReference type="RefSeq" id="WP_354510553.1">
    <property type="nucleotide sequence ID" value="NZ_JBEPMO010000022.1"/>
</dbReference>
<evidence type="ECO:0000256" key="3">
    <source>
        <dbReference type="ARBA" id="ARBA00023163"/>
    </source>
</evidence>
<feature type="domain" description="HTH luxR-type" evidence="4">
    <location>
        <begin position="184"/>
        <end position="249"/>
    </location>
</feature>
<keyword evidence="3" id="KW-0804">Transcription</keyword>
<keyword evidence="1" id="KW-0805">Transcription regulation</keyword>
<dbReference type="PANTHER" id="PTHR44688:SF16">
    <property type="entry name" value="DNA-BINDING TRANSCRIPTIONAL ACTIVATOR DEVR_DOSR"/>
    <property type="match status" value="1"/>
</dbReference>
<name>A0ABV2LWG2_9FLAO</name>
<dbReference type="InterPro" id="IPR000792">
    <property type="entry name" value="Tscrpt_reg_LuxR_C"/>
</dbReference>
<dbReference type="Gene3D" id="3.30.450.20">
    <property type="entry name" value="PAS domain"/>
    <property type="match status" value="1"/>
</dbReference>
<sequence length="251" mass="29525">MEKIKKLVEIWKEIPKVESSLTNFDHQEKIKKYIDIFHIGEYFYLIFNTNSAKAEFVSDDIQQVLEIQPSEFNLEFFFENMHPEDFEYYQHYEKSAVDFFSKLPAESFFNYKFSYDFRIKTGSGIIKRILQQVIPIYYFPEGGARTLGIFTDITHLGITGIPKLSFIGMNGAPSYFNYHLSTDFRRVDRIFTKRETEILDQVIKGKKSEQIAKDLNLSVFTVQTHRKNILRKSGCENLNELISTSIREGWV</sequence>
<proteinExistence type="predicted"/>
<dbReference type="PANTHER" id="PTHR44688">
    <property type="entry name" value="DNA-BINDING TRANSCRIPTIONAL ACTIVATOR DEVR_DOSR"/>
    <property type="match status" value="1"/>
</dbReference>
<keyword evidence="6" id="KW-1185">Reference proteome</keyword>
<dbReference type="InterPro" id="IPR016032">
    <property type="entry name" value="Sig_transdc_resp-reg_C-effctor"/>
</dbReference>
<dbReference type="PRINTS" id="PR00038">
    <property type="entry name" value="HTHLUXR"/>
</dbReference>
<evidence type="ECO:0000256" key="1">
    <source>
        <dbReference type="ARBA" id="ARBA00023015"/>
    </source>
</evidence>
<dbReference type="SUPFAM" id="SSF46894">
    <property type="entry name" value="C-terminal effector domain of the bipartite response regulators"/>
    <property type="match status" value="1"/>
</dbReference>
<dbReference type="PROSITE" id="PS50043">
    <property type="entry name" value="HTH_LUXR_2"/>
    <property type="match status" value="1"/>
</dbReference>
<dbReference type="Proteomes" id="UP001549146">
    <property type="component" value="Unassembled WGS sequence"/>
</dbReference>
<protein>
    <submittedName>
        <fullName evidence="5">DNA-binding CsgD family transcriptional regulator</fullName>
    </submittedName>
</protein>
<evidence type="ECO:0000256" key="2">
    <source>
        <dbReference type="ARBA" id="ARBA00023125"/>
    </source>
</evidence>
<dbReference type="EMBL" id="JBEPMO010000022">
    <property type="protein sequence ID" value="MET3732895.1"/>
    <property type="molecule type" value="Genomic_DNA"/>
</dbReference>
<organism evidence="5 6">
    <name type="scientific">Moheibacter stercoris</name>
    <dbReference type="NCBI Taxonomy" id="1628251"/>
    <lineage>
        <taxon>Bacteria</taxon>
        <taxon>Pseudomonadati</taxon>
        <taxon>Bacteroidota</taxon>
        <taxon>Flavobacteriia</taxon>
        <taxon>Flavobacteriales</taxon>
        <taxon>Weeksellaceae</taxon>
        <taxon>Moheibacter</taxon>
    </lineage>
</organism>
<accession>A0ABV2LWG2</accession>
<reference evidence="5 6" key="1">
    <citation type="submission" date="2024-06" db="EMBL/GenBank/DDBJ databases">
        <title>Genomic Encyclopedia of Type Strains, Phase IV (KMG-IV): sequencing the most valuable type-strain genomes for metagenomic binning, comparative biology and taxonomic classification.</title>
        <authorList>
            <person name="Goeker M."/>
        </authorList>
    </citation>
    <scope>NUCLEOTIDE SEQUENCE [LARGE SCALE GENOMIC DNA]</scope>
    <source>
        <strain evidence="5 6">DSM 29388</strain>
    </source>
</reference>
<dbReference type="PROSITE" id="PS00622">
    <property type="entry name" value="HTH_LUXR_1"/>
    <property type="match status" value="1"/>
</dbReference>